<dbReference type="EMBL" id="CAJVPV010018093">
    <property type="protein sequence ID" value="CAG8705441.1"/>
    <property type="molecule type" value="Genomic_DNA"/>
</dbReference>
<keyword evidence="2" id="KW-1185">Reference proteome</keyword>
<feature type="non-terminal residue" evidence="1">
    <location>
        <position position="71"/>
    </location>
</feature>
<accession>A0A9N9HU43</accession>
<dbReference type="AlphaFoldDB" id="A0A9N9HU43"/>
<dbReference type="Proteomes" id="UP000789342">
    <property type="component" value="Unassembled WGS sequence"/>
</dbReference>
<reference evidence="1" key="1">
    <citation type="submission" date="2021-06" db="EMBL/GenBank/DDBJ databases">
        <authorList>
            <person name="Kallberg Y."/>
            <person name="Tangrot J."/>
            <person name="Rosling A."/>
        </authorList>
    </citation>
    <scope>NUCLEOTIDE SEQUENCE</scope>
    <source>
        <strain evidence="1">CL551</strain>
    </source>
</reference>
<organism evidence="1 2">
    <name type="scientific">Acaulospora morrowiae</name>
    <dbReference type="NCBI Taxonomy" id="94023"/>
    <lineage>
        <taxon>Eukaryota</taxon>
        <taxon>Fungi</taxon>
        <taxon>Fungi incertae sedis</taxon>
        <taxon>Mucoromycota</taxon>
        <taxon>Glomeromycotina</taxon>
        <taxon>Glomeromycetes</taxon>
        <taxon>Diversisporales</taxon>
        <taxon>Acaulosporaceae</taxon>
        <taxon>Acaulospora</taxon>
    </lineage>
</organism>
<comment type="caution">
    <text evidence="1">The sequence shown here is derived from an EMBL/GenBank/DDBJ whole genome shotgun (WGS) entry which is preliminary data.</text>
</comment>
<protein>
    <submittedName>
        <fullName evidence="1">14910_t:CDS:1</fullName>
    </submittedName>
</protein>
<proteinExistence type="predicted"/>
<name>A0A9N9HU43_9GLOM</name>
<gene>
    <name evidence="1" type="ORF">AMORRO_LOCUS12373</name>
</gene>
<evidence type="ECO:0000313" key="1">
    <source>
        <dbReference type="EMBL" id="CAG8705441.1"/>
    </source>
</evidence>
<evidence type="ECO:0000313" key="2">
    <source>
        <dbReference type="Proteomes" id="UP000789342"/>
    </source>
</evidence>
<sequence length="71" mass="8435">SFENPMAYRQKPGETSKQCRKRLLARERQKHYKLELDVAIIITNAVDNNIISETDTKVQVNQEHYELERMD</sequence>